<reference evidence="3 4" key="1">
    <citation type="submission" date="2020-04" db="EMBL/GenBank/DDBJ databases">
        <title>Perkinsus olseni comparative genomics.</title>
        <authorList>
            <person name="Bogema D.R."/>
        </authorList>
    </citation>
    <scope>NUCLEOTIDE SEQUENCE [LARGE SCALE GENOMIC DNA]</scope>
    <source>
        <strain evidence="3">ATCC PRA-205</strain>
    </source>
</reference>
<evidence type="ECO:0000313" key="4">
    <source>
        <dbReference type="Proteomes" id="UP000574390"/>
    </source>
</evidence>
<organism evidence="3 4">
    <name type="scientific">Perkinsus olseni</name>
    <name type="common">Perkinsus atlanticus</name>
    <dbReference type="NCBI Taxonomy" id="32597"/>
    <lineage>
        <taxon>Eukaryota</taxon>
        <taxon>Sar</taxon>
        <taxon>Alveolata</taxon>
        <taxon>Perkinsozoa</taxon>
        <taxon>Perkinsea</taxon>
        <taxon>Perkinsida</taxon>
        <taxon>Perkinsidae</taxon>
        <taxon>Perkinsus</taxon>
    </lineage>
</organism>
<evidence type="ECO:0000313" key="3">
    <source>
        <dbReference type="EMBL" id="KAF4719024.1"/>
    </source>
</evidence>
<dbReference type="PANTHER" id="PTHR13302">
    <property type="entry name" value="CONSERVED OLIGOMERIC GOLGI COMPLEX COMPONENT 3"/>
    <property type="match status" value="1"/>
</dbReference>
<gene>
    <name evidence="3" type="ORF">FOZ62_024630</name>
</gene>
<dbReference type="GO" id="GO:0017119">
    <property type="term" value="C:Golgi transport complex"/>
    <property type="evidence" value="ECO:0007669"/>
    <property type="project" value="TreeGrafter"/>
</dbReference>
<name>A0A7J6REA6_PEROL</name>
<proteinExistence type="predicted"/>
<dbReference type="PANTHER" id="PTHR13302:SF8">
    <property type="entry name" value="CONSERVED OLIGOMERIC GOLGI COMPLEX SUBUNIT 3"/>
    <property type="match status" value="1"/>
</dbReference>
<dbReference type="InterPro" id="IPR048685">
    <property type="entry name" value="COG3_C"/>
</dbReference>
<dbReference type="Proteomes" id="UP000574390">
    <property type="component" value="Unassembled WGS sequence"/>
</dbReference>
<dbReference type="GO" id="GO:0016020">
    <property type="term" value="C:membrane"/>
    <property type="evidence" value="ECO:0007669"/>
    <property type="project" value="InterPro"/>
</dbReference>
<protein>
    <recommendedName>
        <fullName evidence="2">Conserved oligomeric Golgi complex subunit 3 C-terminal domain-containing protein</fullName>
    </recommendedName>
</protein>
<feature type="domain" description="Conserved oligomeric Golgi complex subunit 3 C-terminal" evidence="2">
    <location>
        <begin position="361"/>
        <end position="669"/>
    </location>
</feature>
<dbReference type="EMBL" id="JABANM010022773">
    <property type="protein sequence ID" value="KAF4719024.1"/>
    <property type="molecule type" value="Genomic_DNA"/>
</dbReference>
<dbReference type="GO" id="GO:0005801">
    <property type="term" value="C:cis-Golgi network"/>
    <property type="evidence" value="ECO:0007669"/>
    <property type="project" value="InterPro"/>
</dbReference>
<feature type="compositionally biased region" description="Polar residues" evidence="1">
    <location>
        <begin position="114"/>
        <end position="126"/>
    </location>
</feature>
<dbReference type="AlphaFoldDB" id="A0A7J6REA6"/>
<evidence type="ECO:0000259" key="2">
    <source>
        <dbReference type="Pfam" id="PF20671"/>
    </source>
</evidence>
<feature type="region of interest" description="Disordered" evidence="1">
    <location>
        <begin position="478"/>
        <end position="514"/>
    </location>
</feature>
<comment type="caution">
    <text evidence="3">The sequence shown here is derived from an EMBL/GenBank/DDBJ whole genome shotgun (WGS) entry which is preliminary data.</text>
</comment>
<accession>A0A7J6REA6</accession>
<feature type="region of interest" description="Disordered" evidence="1">
    <location>
        <begin position="691"/>
        <end position="711"/>
    </location>
</feature>
<dbReference type="GO" id="GO:0006886">
    <property type="term" value="P:intracellular protein transport"/>
    <property type="evidence" value="ECO:0007669"/>
    <property type="project" value="InterPro"/>
</dbReference>
<evidence type="ECO:0000256" key="1">
    <source>
        <dbReference type="SAM" id="MobiDB-lite"/>
    </source>
</evidence>
<feature type="region of interest" description="Disordered" evidence="1">
    <location>
        <begin position="71"/>
        <end position="135"/>
    </location>
</feature>
<dbReference type="Pfam" id="PF20671">
    <property type="entry name" value="COG3_C"/>
    <property type="match status" value="1"/>
</dbReference>
<sequence>MEGYGICTLTRLQLFGGTLLQNLHKLQRKYEAPKHPAASVDAMALEKTISSSLESLSLSTVSSTYRGTDAEEGYSAAGAPDFGSPTVRPSKPSEAAEVGKSSALSRSTEKQNRSSDTWDAPSTPSSADAEGTASEGPPLLRFVEEMSALEANYHQLSSKVEDLVAQIRQRDEALTNAQRLINLDVGSHVGPGAFAEMGFNAKLIPWISSWIESNGFLLGDVLLVVVCTLVASTAYLIYRVNGSSTQDDRFTSNDRLDTDSRVRLEERDREGHRWRMLGSDLLGVLETAALSKLNKASIQAEASGLSPHLLRSRHLRLNVYEGFLETAVTEARTKGLISSSEVTSLWLDDGGGPTVSGAREQTLSRVKRMYCFIREKPVHQLIQSVINNALASFVANRDDQLEVIVSEVCDTIVNLAHRECRTYRSLFTVDTGSRTCVRFNDDDQPFLDMIALREHIASCTSISVLSIMSGTLSSSIHEESLQPRVNTDSLHEDERAGPGSGESNSEADPRGLSSEPLMRPVAAALIELLEIAQAAIDFTIQHYISDNILDFTPSPEDLEYPQRLLDIPTVKDDERQAIGTVMQTSLQGWYPTVSRTAAFLITITPLVERSAYHYLAKGALEACVRSLTDAAAMMLESPIRASSQQETPEWLENLHQTLFLIRQLLILRDCALRLGLDSGAMDLDVRTPREGGAAMKRSASDVALPQNPPSPASHLRLIKSGKVTLPQLQRHPEGIIGQQLLAASDALVVRVSDMVISLLQGAEAVTESGVDEESACSFLLGDVPVADEDRPVPAGDVKARDCFARAVVAIRFYLEIGMPERYESPLLRRKFEAVTPTAICHSIVKKVMSGSGVHSEYRNDAVAAAGDMSPSALISKQHGGVGRWMPTIMTAIMGAKLDDLVSYFTGRFRSVSGRTGLSCG</sequence>
<dbReference type="GO" id="GO:0007030">
    <property type="term" value="P:Golgi organization"/>
    <property type="evidence" value="ECO:0007669"/>
    <property type="project" value="TreeGrafter"/>
</dbReference>
<dbReference type="GO" id="GO:0006891">
    <property type="term" value="P:intra-Golgi vesicle-mediated transport"/>
    <property type="evidence" value="ECO:0007669"/>
    <property type="project" value="TreeGrafter"/>
</dbReference>
<dbReference type="InterPro" id="IPR007265">
    <property type="entry name" value="COG_su3"/>
</dbReference>